<feature type="transmembrane region" description="Helical" evidence="10">
    <location>
        <begin position="34"/>
        <end position="54"/>
    </location>
</feature>
<comment type="subcellular location">
    <subcellularLocation>
        <location evidence="1">Cell membrane</location>
        <topology evidence="1">Multi-pass membrane protein</topology>
    </subcellularLocation>
</comment>
<evidence type="ECO:0000256" key="3">
    <source>
        <dbReference type="ARBA" id="ARBA00022475"/>
    </source>
</evidence>
<evidence type="ECO:0000256" key="9">
    <source>
        <dbReference type="ARBA" id="ARBA00047594"/>
    </source>
</evidence>
<dbReference type="CDD" id="cd01610">
    <property type="entry name" value="PAP2_like"/>
    <property type="match status" value="1"/>
</dbReference>
<proteinExistence type="predicted"/>
<evidence type="ECO:0000256" key="4">
    <source>
        <dbReference type="ARBA" id="ARBA00022692"/>
    </source>
</evidence>
<dbReference type="Pfam" id="PF01569">
    <property type="entry name" value="PAP2"/>
    <property type="match status" value="1"/>
</dbReference>
<organism evidence="12 13">
    <name type="scientific">Thioalkalicoccus limnaeus</name>
    <dbReference type="NCBI Taxonomy" id="120681"/>
    <lineage>
        <taxon>Bacteria</taxon>
        <taxon>Pseudomonadati</taxon>
        <taxon>Pseudomonadota</taxon>
        <taxon>Gammaproteobacteria</taxon>
        <taxon>Chromatiales</taxon>
        <taxon>Chromatiaceae</taxon>
        <taxon>Thioalkalicoccus</taxon>
    </lineage>
</organism>
<accession>A0ABV4B9J7</accession>
<feature type="transmembrane region" description="Helical" evidence="10">
    <location>
        <begin position="60"/>
        <end position="77"/>
    </location>
</feature>
<dbReference type="RefSeq" id="WP_369665416.1">
    <property type="nucleotide sequence ID" value="NZ_JBDKXB010000001.1"/>
</dbReference>
<evidence type="ECO:0000256" key="1">
    <source>
        <dbReference type="ARBA" id="ARBA00004651"/>
    </source>
</evidence>
<sequence>MRLWLQQLNELEVPFCRAWSCSIERRWVHRPFAVVSRLGDGVFWYGLIAVLILIKGREGLAVGLHMLATSFVALVLYKSLKHATRRERPCHYAVGIVQGAPLLDRYSFPSGHTLQAVVFTTVAVFYYPGLALILVPFTLLVASSRIVLGLHYPSDVLVASILGLTLGYTSIVVLR</sequence>
<evidence type="ECO:0000259" key="11">
    <source>
        <dbReference type="SMART" id="SM00014"/>
    </source>
</evidence>
<keyword evidence="4 10" id="KW-0812">Transmembrane</keyword>
<keyword evidence="6 10" id="KW-1133">Transmembrane helix</keyword>
<feature type="transmembrane region" description="Helical" evidence="10">
    <location>
        <begin position="116"/>
        <end position="144"/>
    </location>
</feature>
<feature type="domain" description="Phosphatidic acid phosphatase type 2/haloperoxidase" evidence="11">
    <location>
        <begin position="62"/>
        <end position="171"/>
    </location>
</feature>
<evidence type="ECO:0000256" key="2">
    <source>
        <dbReference type="ARBA" id="ARBA00012374"/>
    </source>
</evidence>
<keyword evidence="5" id="KW-0378">Hydrolase</keyword>
<evidence type="ECO:0000256" key="10">
    <source>
        <dbReference type="SAM" id="Phobius"/>
    </source>
</evidence>
<dbReference type="Proteomes" id="UP001564408">
    <property type="component" value="Unassembled WGS sequence"/>
</dbReference>
<evidence type="ECO:0000313" key="13">
    <source>
        <dbReference type="Proteomes" id="UP001564408"/>
    </source>
</evidence>
<evidence type="ECO:0000313" key="12">
    <source>
        <dbReference type="EMBL" id="MEY6431042.1"/>
    </source>
</evidence>
<dbReference type="SUPFAM" id="SSF48317">
    <property type="entry name" value="Acid phosphatase/Vanadium-dependent haloperoxidase"/>
    <property type="match status" value="1"/>
</dbReference>
<dbReference type="InterPro" id="IPR036938">
    <property type="entry name" value="PAP2/HPO_sf"/>
</dbReference>
<keyword evidence="7 10" id="KW-0472">Membrane</keyword>
<comment type="catalytic activity">
    <reaction evidence="9">
        <text>di-trans,octa-cis-undecaprenyl diphosphate + H2O = di-trans,octa-cis-undecaprenyl phosphate + phosphate + H(+)</text>
        <dbReference type="Rhea" id="RHEA:28094"/>
        <dbReference type="ChEBI" id="CHEBI:15377"/>
        <dbReference type="ChEBI" id="CHEBI:15378"/>
        <dbReference type="ChEBI" id="CHEBI:43474"/>
        <dbReference type="ChEBI" id="CHEBI:58405"/>
        <dbReference type="ChEBI" id="CHEBI:60392"/>
        <dbReference type="EC" id="3.6.1.27"/>
    </reaction>
</comment>
<dbReference type="PANTHER" id="PTHR14969:SF62">
    <property type="entry name" value="DECAPRENYLPHOSPHORYL-5-PHOSPHORIBOSE PHOSPHATASE RV3807C-RELATED"/>
    <property type="match status" value="1"/>
</dbReference>
<keyword evidence="13" id="KW-1185">Reference proteome</keyword>
<dbReference type="EC" id="3.6.1.27" evidence="2"/>
<keyword evidence="3" id="KW-1003">Cell membrane</keyword>
<protein>
    <recommendedName>
        <fullName evidence="2">undecaprenyl-diphosphate phosphatase</fullName>
        <ecNumber evidence="2">3.6.1.27</ecNumber>
    </recommendedName>
    <alternativeName>
        <fullName evidence="8">Undecaprenyl pyrophosphate phosphatase</fullName>
    </alternativeName>
</protein>
<gene>
    <name evidence="12" type="ORF">ABC977_01310</name>
</gene>
<feature type="transmembrane region" description="Helical" evidence="10">
    <location>
        <begin position="156"/>
        <end position="174"/>
    </location>
</feature>
<dbReference type="Gene3D" id="1.20.144.10">
    <property type="entry name" value="Phosphatidic acid phosphatase type 2/haloperoxidase"/>
    <property type="match status" value="1"/>
</dbReference>
<dbReference type="SMART" id="SM00014">
    <property type="entry name" value="acidPPc"/>
    <property type="match status" value="1"/>
</dbReference>
<evidence type="ECO:0000256" key="5">
    <source>
        <dbReference type="ARBA" id="ARBA00022801"/>
    </source>
</evidence>
<evidence type="ECO:0000256" key="7">
    <source>
        <dbReference type="ARBA" id="ARBA00023136"/>
    </source>
</evidence>
<comment type="caution">
    <text evidence="12">The sequence shown here is derived from an EMBL/GenBank/DDBJ whole genome shotgun (WGS) entry which is preliminary data.</text>
</comment>
<dbReference type="InterPro" id="IPR000326">
    <property type="entry name" value="PAP2/HPO"/>
</dbReference>
<name>A0ABV4B9J7_9GAMM</name>
<reference evidence="12 13" key="1">
    <citation type="submission" date="2024-05" db="EMBL/GenBank/DDBJ databases">
        <title>Genome Sequence and Characterization of the New Strain Purple Sulfur Bacterium of Genus Thioalkalicoccus.</title>
        <authorList>
            <person name="Bryantseva I.A."/>
            <person name="Kyndt J.A."/>
            <person name="Imhoff J.F."/>
        </authorList>
    </citation>
    <scope>NUCLEOTIDE SEQUENCE [LARGE SCALE GENOMIC DNA]</scope>
    <source>
        <strain evidence="12 13">Um2</strain>
    </source>
</reference>
<evidence type="ECO:0000256" key="8">
    <source>
        <dbReference type="ARBA" id="ARBA00032707"/>
    </source>
</evidence>
<evidence type="ECO:0000256" key="6">
    <source>
        <dbReference type="ARBA" id="ARBA00022989"/>
    </source>
</evidence>
<dbReference type="EMBL" id="JBDKXB010000001">
    <property type="protein sequence ID" value="MEY6431042.1"/>
    <property type="molecule type" value="Genomic_DNA"/>
</dbReference>
<dbReference type="PANTHER" id="PTHR14969">
    <property type="entry name" value="SPHINGOSINE-1-PHOSPHATE PHOSPHOHYDROLASE"/>
    <property type="match status" value="1"/>
</dbReference>